<keyword evidence="3" id="KW-1185">Reference proteome</keyword>
<evidence type="ECO:0008006" key="4">
    <source>
        <dbReference type="Google" id="ProtNLM"/>
    </source>
</evidence>
<dbReference type="AlphaFoldDB" id="A0A6M4X1Z5"/>
<name>A0A6M4X1Z5_9ACTN</name>
<sequence length="169" mass="17722">MRIRYAAAACAALAVLASSTGCTVPGAGSTGITVTEEGQPVGVLMVCHHHIDSAVLYTGDGDESEGVGNWSRAEPATGFVTWSLRTGGGGWSVDRQPPATLERQRTYVLYGATEDSSWSTTDVSFTLAHLAALTPGRVRYFAGEVPGADDDGYLTASIEDFRADACEDD</sequence>
<keyword evidence="1" id="KW-0732">Signal</keyword>
<accession>A0A6M4X1Z5</accession>
<evidence type="ECO:0000256" key="1">
    <source>
        <dbReference type="SAM" id="SignalP"/>
    </source>
</evidence>
<gene>
    <name evidence="2" type="ORF">G9272_06260</name>
</gene>
<organism evidence="2 3">
    <name type="scientific">Streptomyces asoensis</name>
    <dbReference type="NCBI Taxonomy" id="249586"/>
    <lineage>
        <taxon>Bacteria</taxon>
        <taxon>Bacillati</taxon>
        <taxon>Actinomycetota</taxon>
        <taxon>Actinomycetes</taxon>
        <taxon>Kitasatosporales</taxon>
        <taxon>Streptomycetaceae</taxon>
        <taxon>Streptomyces</taxon>
    </lineage>
</organism>
<feature type="signal peptide" evidence="1">
    <location>
        <begin position="1"/>
        <end position="23"/>
    </location>
</feature>
<dbReference type="PROSITE" id="PS51257">
    <property type="entry name" value="PROKAR_LIPOPROTEIN"/>
    <property type="match status" value="1"/>
</dbReference>
<feature type="chain" id="PRO_5038699985" description="Lipoprotein" evidence="1">
    <location>
        <begin position="24"/>
        <end position="169"/>
    </location>
</feature>
<dbReference type="Proteomes" id="UP000502665">
    <property type="component" value="Chromosome"/>
</dbReference>
<reference evidence="2" key="1">
    <citation type="submission" date="2020-03" db="EMBL/GenBank/DDBJ databases">
        <title>Molecular networking-based the target discovery of potent antiproliferative macrolactams: 5/6/7/16 polycyclic ansamycins and glycosylated trienomycin from Streptomyces cacaoi subsp. asoensis.</title>
        <authorList>
            <person name="Liu L.-L."/>
        </authorList>
    </citation>
    <scope>NUCLEOTIDE SEQUENCE [LARGE SCALE GENOMIC DNA]</scope>
    <source>
        <strain evidence="2">H2S5</strain>
    </source>
</reference>
<dbReference type="EMBL" id="CP049838">
    <property type="protein sequence ID" value="QJT06678.1"/>
    <property type="molecule type" value="Genomic_DNA"/>
</dbReference>
<protein>
    <recommendedName>
        <fullName evidence="4">Lipoprotein</fullName>
    </recommendedName>
</protein>
<evidence type="ECO:0000313" key="3">
    <source>
        <dbReference type="Proteomes" id="UP000502665"/>
    </source>
</evidence>
<evidence type="ECO:0000313" key="2">
    <source>
        <dbReference type="EMBL" id="QJT06678.1"/>
    </source>
</evidence>
<proteinExistence type="predicted"/>